<dbReference type="PRINTS" id="PR00111">
    <property type="entry name" value="ABHYDROLASE"/>
</dbReference>
<evidence type="ECO:0000259" key="1">
    <source>
        <dbReference type="Pfam" id="PF00561"/>
    </source>
</evidence>
<dbReference type="EMBL" id="JBHSFK010000015">
    <property type="protein sequence ID" value="MFC4502574.1"/>
    <property type="molecule type" value="Genomic_DNA"/>
</dbReference>
<dbReference type="Pfam" id="PF00561">
    <property type="entry name" value="Abhydrolase_1"/>
    <property type="match status" value="1"/>
</dbReference>
<protein>
    <submittedName>
        <fullName evidence="2">Alpha/beta fold hydrolase</fullName>
    </submittedName>
</protein>
<feature type="domain" description="AB hydrolase-1" evidence="1">
    <location>
        <begin position="25"/>
        <end position="132"/>
    </location>
</feature>
<keyword evidence="2" id="KW-0378">Hydrolase</keyword>
<accession>A0ABV9ARM8</accession>
<dbReference type="Proteomes" id="UP001595839">
    <property type="component" value="Unassembled WGS sequence"/>
</dbReference>
<dbReference type="InterPro" id="IPR029058">
    <property type="entry name" value="AB_hydrolase_fold"/>
</dbReference>
<name>A0ABV9ARM8_9ACTN</name>
<dbReference type="SUPFAM" id="SSF53474">
    <property type="entry name" value="alpha/beta-Hydrolases"/>
    <property type="match status" value="1"/>
</dbReference>
<proteinExistence type="predicted"/>
<comment type="caution">
    <text evidence="2">The sequence shown here is derived from an EMBL/GenBank/DDBJ whole genome shotgun (WGS) entry which is preliminary data.</text>
</comment>
<reference evidence="3" key="1">
    <citation type="journal article" date="2019" name="Int. J. Syst. Evol. Microbiol.">
        <title>The Global Catalogue of Microorganisms (GCM) 10K type strain sequencing project: providing services to taxonomists for standard genome sequencing and annotation.</title>
        <authorList>
            <consortium name="The Broad Institute Genomics Platform"/>
            <consortium name="The Broad Institute Genome Sequencing Center for Infectious Disease"/>
            <person name="Wu L."/>
            <person name="Ma J."/>
        </authorList>
    </citation>
    <scope>NUCLEOTIDE SEQUENCE [LARGE SCALE GENOMIC DNA]</scope>
    <source>
        <strain evidence="3">CGMCC 4.7177</strain>
    </source>
</reference>
<dbReference type="InterPro" id="IPR050266">
    <property type="entry name" value="AB_hydrolase_sf"/>
</dbReference>
<dbReference type="InterPro" id="IPR000073">
    <property type="entry name" value="AB_hydrolase_1"/>
</dbReference>
<organism evidence="2 3">
    <name type="scientific">Streptomyces vulcanius</name>
    <dbReference type="NCBI Taxonomy" id="1441876"/>
    <lineage>
        <taxon>Bacteria</taxon>
        <taxon>Bacillati</taxon>
        <taxon>Actinomycetota</taxon>
        <taxon>Actinomycetes</taxon>
        <taxon>Kitasatosporales</taxon>
        <taxon>Streptomycetaceae</taxon>
        <taxon>Streptomyces</taxon>
    </lineage>
</organism>
<keyword evidence="3" id="KW-1185">Reference proteome</keyword>
<evidence type="ECO:0000313" key="3">
    <source>
        <dbReference type="Proteomes" id="UP001595839"/>
    </source>
</evidence>
<dbReference type="RefSeq" id="WP_381174763.1">
    <property type="nucleotide sequence ID" value="NZ_JBHSFK010000015.1"/>
</dbReference>
<gene>
    <name evidence="2" type="ORF">ACFPIH_24175</name>
</gene>
<dbReference type="PANTHER" id="PTHR43798">
    <property type="entry name" value="MONOACYLGLYCEROL LIPASE"/>
    <property type="match status" value="1"/>
</dbReference>
<dbReference type="PANTHER" id="PTHR43798:SF33">
    <property type="entry name" value="HYDROLASE, PUTATIVE (AFU_ORTHOLOGUE AFUA_2G14860)-RELATED"/>
    <property type="match status" value="1"/>
</dbReference>
<evidence type="ECO:0000313" key="2">
    <source>
        <dbReference type="EMBL" id="MFC4502574.1"/>
    </source>
</evidence>
<dbReference type="Gene3D" id="3.40.50.1820">
    <property type="entry name" value="alpha/beta hydrolase"/>
    <property type="match status" value="1"/>
</dbReference>
<dbReference type="GO" id="GO:0016787">
    <property type="term" value="F:hydrolase activity"/>
    <property type="evidence" value="ECO:0007669"/>
    <property type="project" value="UniProtKB-KW"/>
</dbReference>
<sequence>MSTPALISVNGRRTRVRIEGDPADPPLLLLHGIGRSLEDWAPQYPRLAQGHRLIALDLPGFGFSARSPEPTTLEVLARGVIETLDALGEQRPLHVLGNSLGSAVAQQLLVLDPERVAGLVLVNSAGFGSEVALPLRLLAAPVLGRLVTRRTTRAGARMAERLSFADPGLATTVRIDHALAVARQPDPRAVLLEAVRELATPRGTKPRWRAELTAAVAKDPVPP</sequence>